<feature type="region of interest" description="Disordered" evidence="2">
    <location>
        <begin position="1"/>
        <end position="49"/>
    </location>
</feature>
<comment type="caution">
    <text evidence="3">The sequence shown here is derived from an EMBL/GenBank/DDBJ whole genome shotgun (WGS) entry which is preliminary data.</text>
</comment>
<accession>A0AAD2CQU4</accession>
<dbReference type="Proteomes" id="UP001295423">
    <property type="component" value="Unassembled WGS sequence"/>
</dbReference>
<evidence type="ECO:0000313" key="4">
    <source>
        <dbReference type="Proteomes" id="UP001295423"/>
    </source>
</evidence>
<evidence type="ECO:0000256" key="2">
    <source>
        <dbReference type="SAM" id="MobiDB-lite"/>
    </source>
</evidence>
<feature type="coiled-coil region" evidence="1">
    <location>
        <begin position="589"/>
        <end position="671"/>
    </location>
</feature>
<dbReference type="EMBL" id="CAKOGP040000890">
    <property type="protein sequence ID" value="CAJ1940142.1"/>
    <property type="molecule type" value="Genomic_DNA"/>
</dbReference>
<feature type="compositionally biased region" description="Basic and acidic residues" evidence="2">
    <location>
        <begin position="121"/>
        <end position="140"/>
    </location>
</feature>
<organism evidence="3 4">
    <name type="scientific">Cylindrotheca closterium</name>
    <dbReference type="NCBI Taxonomy" id="2856"/>
    <lineage>
        <taxon>Eukaryota</taxon>
        <taxon>Sar</taxon>
        <taxon>Stramenopiles</taxon>
        <taxon>Ochrophyta</taxon>
        <taxon>Bacillariophyta</taxon>
        <taxon>Bacillariophyceae</taxon>
        <taxon>Bacillariophycidae</taxon>
        <taxon>Bacillariales</taxon>
        <taxon>Bacillariaceae</taxon>
        <taxon>Cylindrotheca</taxon>
    </lineage>
</organism>
<keyword evidence="1" id="KW-0175">Coiled coil</keyword>
<feature type="region of interest" description="Disordered" evidence="2">
    <location>
        <begin position="113"/>
        <end position="140"/>
    </location>
</feature>
<feature type="compositionally biased region" description="Basic and acidic residues" evidence="2">
    <location>
        <begin position="687"/>
        <end position="703"/>
    </location>
</feature>
<feature type="coiled-coil region" evidence="1">
    <location>
        <begin position="240"/>
        <end position="377"/>
    </location>
</feature>
<feature type="compositionally biased region" description="Basic and acidic residues" evidence="2">
    <location>
        <begin position="27"/>
        <end position="49"/>
    </location>
</feature>
<evidence type="ECO:0000256" key="1">
    <source>
        <dbReference type="SAM" id="Coils"/>
    </source>
</evidence>
<feature type="coiled-coil region" evidence="1">
    <location>
        <begin position="159"/>
        <end position="200"/>
    </location>
</feature>
<dbReference type="AlphaFoldDB" id="A0AAD2CQU4"/>
<reference evidence="3" key="1">
    <citation type="submission" date="2023-08" db="EMBL/GenBank/DDBJ databases">
        <authorList>
            <person name="Audoor S."/>
            <person name="Bilcke G."/>
        </authorList>
    </citation>
    <scope>NUCLEOTIDE SEQUENCE</scope>
</reference>
<feature type="compositionally biased region" description="Low complexity" evidence="2">
    <location>
        <begin position="11"/>
        <end position="23"/>
    </location>
</feature>
<keyword evidence="4" id="KW-1185">Reference proteome</keyword>
<protein>
    <submittedName>
        <fullName evidence="3">Uncharacterized protein</fullName>
    </submittedName>
</protein>
<sequence>MRQTTADFVASRDASASSISAISEGGKCSHRDVDGRKEDIANEKHEKNDPSDYLTILKLVRENNQLRKKYEDQDIAKRQLRSESQKQLNALKSLKRQLKAMEDAKNDLSQQIQDVNGGEGGLERNGFRKERLDQESRNESQKWLKAERGVTEFRNQVKVSRVESEERALKQQLLKAETETEMLKKDNQQLKALCSTLEAKLVSTHSATTSKLESLLQQRKADKKVMKVIKGEHSTCQQQLKHSQTEAETLKKQVIALQASKLEISENFSNQKNQICDRTLEALQEQVILLENETKDQDRFIKERIQSYESKLSKLQNVNETLSAKVQSQTDSVSRLDKEKCAVEVLYKQIKSLDDEKKAFLEQLGNMEKEMKKLREVNKNRRHGDTIEGPRKESNDHGCAYEAKLVILQKENEWLAAKEKLQSSSILKAGKENEKLQKQVKRQGEAMGLMQQQLESLEDETTRLNRLNENGDIAHAATLSKLSSEKLAMKNTIRAQNKELRHLRTLRDQVSPVEKSQSVEGSGSMLKARLSKVEKEKRGLVARERTLKSQVARLKTQVGEGEVAVKELQLQLNADSEKRVEEINLQFENKALQEQSERQETMIKELQTRVNVVKELQTRLNSLSKENQLLLAKEKDRQTSIYKLVEEKDDVEAIRSRLRDENAKLKEQSQVQVSKIQILQKELMESRTGKLEGQKGNNDEHLETSSVETEAARTNTETRKVKTGNWKKYAVNLFKERDQLRRRVEIMEQKARTNTSNEKKVE</sequence>
<feature type="region of interest" description="Disordered" evidence="2">
    <location>
        <begin position="687"/>
        <end position="720"/>
    </location>
</feature>
<name>A0AAD2CQU4_9STRA</name>
<feature type="coiled-coil region" evidence="1">
    <location>
        <begin position="440"/>
        <end position="470"/>
    </location>
</feature>
<evidence type="ECO:0000313" key="3">
    <source>
        <dbReference type="EMBL" id="CAJ1940142.1"/>
    </source>
</evidence>
<proteinExistence type="predicted"/>
<gene>
    <name evidence="3" type="ORF">CYCCA115_LOCUS6892</name>
</gene>